<dbReference type="Proteomes" id="UP000662466">
    <property type="component" value="Unassembled WGS sequence"/>
</dbReference>
<evidence type="ECO:0000259" key="1">
    <source>
        <dbReference type="Pfam" id="PF17828"/>
    </source>
</evidence>
<dbReference type="AlphaFoldDB" id="A0A8H6USS4"/>
<proteinExistence type="predicted"/>
<dbReference type="EMBL" id="JACBAF010002161">
    <property type="protein sequence ID" value="KAF7165673.1"/>
    <property type="molecule type" value="Genomic_DNA"/>
</dbReference>
<dbReference type="FunFam" id="1.20.1050.120:FF:000001">
    <property type="entry name" value="Fatty acid synthase beta subunit dehydratase"/>
    <property type="match status" value="1"/>
</dbReference>
<evidence type="ECO:0000313" key="3">
    <source>
        <dbReference type="Proteomes" id="UP000662466"/>
    </source>
</evidence>
<feature type="domain" description="Fatty acid synthase subunit beta N-terminal" evidence="1">
    <location>
        <begin position="20"/>
        <end position="145"/>
    </location>
</feature>
<dbReference type="InterPro" id="IPR041099">
    <property type="entry name" value="FAS1_N"/>
</dbReference>
<dbReference type="Gene3D" id="1.20.1050.120">
    <property type="match status" value="1"/>
</dbReference>
<name>A0A8H6USS4_9EURO</name>
<sequence length="170" mass="18467">MYGASTGPQTGINTPRSSQSLRPLILTHGSLEFSFLVPTSLHFYASQLKDTFTASLPQPTDELAQDDEPSSVAELVARYIRHVAREVEEGEDDAQGTCLEVLKLALNEFERAFMRGNDVHAVAAALPGITAKKVLVVEAYYAGRAAAGRPTKPYESALFRAASEEKAILR</sequence>
<gene>
    <name evidence="2" type="ORF">CNMCM6106_001784</name>
</gene>
<organism evidence="2 3">
    <name type="scientific">Aspergillus hiratsukae</name>
    <dbReference type="NCBI Taxonomy" id="1194566"/>
    <lineage>
        <taxon>Eukaryota</taxon>
        <taxon>Fungi</taxon>
        <taxon>Dikarya</taxon>
        <taxon>Ascomycota</taxon>
        <taxon>Pezizomycotina</taxon>
        <taxon>Eurotiomycetes</taxon>
        <taxon>Eurotiomycetidae</taxon>
        <taxon>Eurotiales</taxon>
        <taxon>Aspergillaceae</taxon>
        <taxon>Aspergillus</taxon>
        <taxon>Aspergillus subgen. Fumigati</taxon>
    </lineage>
</organism>
<accession>A0A8H6USS4</accession>
<protein>
    <recommendedName>
        <fullName evidence="1">Fatty acid synthase subunit beta N-terminal domain-containing protein</fullName>
    </recommendedName>
</protein>
<dbReference type="Pfam" id="PF17828">
    <property type="entry name" value="FAS_N"/>
    <property type="match status" value="1"/>
</dbReference>
<reference evidence="2" key="1">
    <citation type="submission" date="2020-06" db="EMBL/GenBank/DDBJ databases">
        <title>Draft genome sequences of strains closely related to Aspergillus parafelis and Aspergillus hiratsukae.</title>
        <authorList>
            <person name="Dos Santos R.A.C."/>
            <person name="Rivero-Menendez O."/>
            <person name="Steenwyk J.L."/>
            <person name="Mead M.E."/>
            <person name="Goldman G.H."/>
            <person name="Alastruey-Izquierdo A."/>
            <person name="Rokas A."/>
        </authorList>
    </citation>
    <scope>NUCLEOTIDE SEQUENCE</scope>
    <source>
        <strain evidence="2">CNM-CM6106</strain>
    </source>
</reference>
<comment type="caution">
    <text evidence="2">The sequence shown here is derived from an EMBL/GenBank/DDBJ whole genome shotgun (WGS) entry which is preliminary data.</text>
</comment>
<evidence type="ECO:0000313" key="2">
    <source>
        <dbReference type="EMBL" id="KAF7165673.1"/>
    </source>
</evidence>